<dbReference type="RefSeq" id="WP_207257528.1">
    <property type="nucleotide sequence ID" value="NZ_JAFMPP010000006.1"/>
</dbReference>
<protein>
    <recommendedName>
        <fullName evidence="3">t-SNARE coiled-coil homology domain-containing protein</fullName>
    </recommendedName>
</protein>
<accession>A0A939FWD6</accession>
<dbReference type="Proteomes" id="UP000664122">
    <property type="component" value="Unassembled WGS sequence"/>
</dbReference>
<evidence type="ECO:0000313" key="1">
    <source>
        <dbReference type="EMBL" id="MBO0662742.1"/>
    </source>
</evidence>
<evidence type="ECO:0008006" key="3">
    <source>
        <dbReference type="Google" id="ProtNLM"/>
    </source>
</evidence>
<name>A0A939FWD6_9HYPH</name>
<comment type="caution">
    <text evidence="1">The sequence shown here is derived from an EMBL/GenBank/DDBJ whole genome shotgun (WGS) entry which is preliminary data.</text>
</comment>
<dbReference type="AlphaFoldDB" id="A0A939FWD6"/>
<organism evidence="1 2">
    <name type="scientific">Jiella flava</name>
    <dbReference type="NCBI Taxonomy" id="2816857"/>
    <lineage>
        <taxon>Bacteria</taxon>
        <taxon>Pseudomonadati</taxon>
        <taxon>Pseudomonadota</taxon>
        <taxon>Alphaproteobacteria</taxon>
        <taxon>Hyphomicrobiales</taxon>
        <taxon>Aurantimonadaceae</taxon>
        <taxon>Jiella</taxon>
    </lineage>
</organism>
<dbReference type="EMBL" id="JAFMPP010000006">
    <property type="protein sequence ID" value="MBO0662742.1"/>
    <property type="molecule type" value="Genomic_DNA"/>
</dbReference>
<gene>
    <name evidence="1" type="ORF">J1C48_09145</name>
</gene>
<sequence>MADATNELISELIKRFHERFDKLDHGLSQVKQERIALPGHMLSTQNDIHTIDMKLDRVDERFDRVERRLDW</sequence>
<proteinExistence type="predicted"/>
<evidence type="ECO:0000313" key="2">
    <source>
        <dbReference type="Proteomes" id="UP000664122"/>
    </source>
</evidence>
<reference evidence="1" key="1">
    <citation type="submission" date="2021-03" db="EMBL/GenBank/DDBJ databases">
        <title>Whole genome sequence of Jiella sp. CQZ9-1.</title>
        <authorList>
            <person name="Tuo L."/>
        </authorList>
    </citation>
    <scope>NUCLEOTIDE SEQUENCE</scope>
    <source>
        <strain evidence="1">CQZ9-1</strain>
    </source>
</reference>
<keyword evidence="2" id="KW-1185">Reference proteome</keyword>